<dbReference type="AlphaFoldDB" id="Q5NYY3"/>
<protein>
    <submittedName>
        <fullName evidence="1">Uncharacterized protein</fullName>
    </submittedName>
</protein>
<proteinExistence type="predicted"/>
<keyword evidence="2" id="KW-1185">Reference proteome</keyword>
<dbReference type="HOGENOM" id="CLU_2327787_0_0_4"/>
<dbReference type="Proteomes" id="UP000006552">
    <property type="component" value="Chromosome"/>
</dbReference>
<gene>
    <name evidence="1" type="ORF">ebB225</name>
</gene>
<evidence type="ECO:0000313" key="2">
    <source>
        <dbReference type="Proteomes" id="UP000006552"/>
    </source>
</evidence>
<accession>Q5NYY3</accession>
<evidence type="ECO:0000313" key="1">
    <source>
        <dbReference type="EMBL" id="CAI09731.1"/>
    </source>
</evidence>
<dbReference type="STRING" id="76114.ebB225"/>
<reference evidence="1 2" key="1">
    <citation type="journal article" date="2005" name="Arch. Microbiol.">
        <title>The genome sequence of an anaerobic aromatic-degrading denitrifying bacterium, strain EbN1.</title>
        <authorList>
            <person name="Rabus R."/>
            <person name="Kube M."/>
            <person name="Heider J."/>
            <person name="Beck A."/>
            <person name="Heitmann K."/>
            <person name="Widdel F."/>
            <person name="Reinhardt R."/>
        </authorList>
    </citation>
    <scope>NUCLEOTIDE SEQUENCE [LARGE SCALE GENOMIC DNA]</scope>
    <source>
        <strain evidence="1 2">EbN1</strain>
    </source>
</reference>
<name>Q5NYY3_AROAE</name>
<dbReference type="KEGG" id="eba:ebB225"/>
<sequence>MRATQGESISRMSSFKPMCTAHREVGGRKCCTVQEWHERFIELAQFWIVSGNGKTNQEHGFAKPFPVSSKVCRFYPIRSTTRNGAPERNMSVQAPPAS</sequence>
<organism evidence="1 2">
    <name type="scientific">Aromatoleum aromaticum (strain DSM 19018 / LMG 30748 / EbN1)</name>
    <name type="common">Azoarcus sp. (strain EbN1)</name>
    <dbReference type="NCBI Taxonomy" id="76114"/>
    <lineage>
        <taxon>Bacteria</taxon>
        <taxon>Pseudomonadati</taxon>
        <taxon>Pseudomonadota</taxon>
        <taxon>Betaproteobacteria</taxon>
        <taxon>Rhodocyclales</taxon>
        <taxon>Rhodocyclaceae</taxon>
        <taxon>Aromatoleum</taxon>
    </lineage>
</organism>
<dbReference type="EMBL" id="CR555306">
    <property type="protein sequence ID" value="CAI09731.1"/>
    <property type="molecule type" value="Genomic_DNA"/>
</dbReference>